<evidence type="ECO:0000259" key="14">
    <source>
        <dbReference type="SMART" id="SM01193"/>
    </source>
</evidence>
<feature type="domain" description="Enolase N-terminal" evidence="14">
    <location>
        <begin position="2"/>
        <end position="134"/>
    </location>
</feature>
<dbReference type="GO" id="GO:0006096">
    <property type="term" value="P:glycolytic process"/>
    <property type="evidence" value="ECO:0007669"/>
    <property type="project" value="UniProtKB-UniPathway"/>
</dbReference>
<feature type="binding site" evidence="12">
    <location>
        <position position="277"/>
    </location>
    <ligand>
        <name>Mg(2+)</name>
        <dbReference type="ChEBI" id="CHEBI:18420"/>
    </ligand>
</feature>
<dbReference type="GO" id="GO:0004634">
    <property type="term" value="F:phosphopyruvate hydratase activity"/>
    <property type="evidence" value="ECO:0007669"/>
    <property type="project" value="UniProtKB-EC"/>
</dbReference>
<comment type="similarity">
    <text evidence="2">Belongs to the enolase family.</text>
</comment>
<dbReference type="InterPro" id="IPR000941">
    <property type="entry name" value="Enolase"/>
</dbReference>
<dbReference type="Gene3D" id="3.30.390.10">
    <property type="entry name" value="Enolase-like, N-terminal domain"/>
    <property type="match status" value="1"/>
</dbReference>
<feature type="binding site" evidence="11">
    <location>
        <position position="396"/>
    </location>
    <ligand>
        <name>substrate</name>
    </ligand>
</feature>
<evidence type="ECO:0000256" key="7">
    <source>
        <dbReference type="ARBA" id="ARBA00023239"/>
    </source>
</evidence>
<comment type="pathway">
    <text evidence="1">Carbohydrate degradation; glycolysis; pyruvate from D-glyceraldehyde 3-phosphate: step 4/5.</text>
</comment>
<organism evidence="15 16">
    <name type="scientific">Fusarium duplospermum</name>
    <dbReference type="NCBI Taxonomy" id="1325734"/>
    <lineage>
        <taxon>Eukaryota</taxon>
        <taxon>Fungi</taxon>
        <taxon>Dikarya</taxon>
        <taxon>Ascomycota</taxon>
        <taxon>Pezizomycotina</taxon>
        <taxon>Sordariomycetes</taxon>
        <taxon>Hypocreomycetidae</taxon>
        <taxon>Hypocreales</taxon>
        <taxon>Nectriaceae</taxon>
        <taxon>Fusarium</taxon>
        <taxon>Fusarium solani species complex</taxon>
    </lineage>
</organism>
<dbReference type="CDD" id="cd03313">
    <property type="entry name" value="enolase"/>
    <property type="match status" value="1"/>
</dbReference>
<comment type="cofactor">
    <cofactor evidence="12">
        <name>Mg(2+)</name>
        <dbReference type="ChEBI" id="CHEBI:18420"/>
    </cofactor>
    <text evidence="12">Mg(2+) is required for catalysis and for stabilizing the dimer.</text>
</comment>
<reference evidence="15 16" key="1">
    <citation type="submission" date="2017-06" db="EMBL/GenBank/DDBJ databases">
        <title>Comparative genomic analysis of Ambrosia Fusariam Clade fungi.</title>
        <authorList>
            <person name="Stajich J.E."/>
            <person name="Carrillo J."/>
            <person name="Kijimoto T."/>
            <person name="Eskalen A."/>
            <person name="O'Donnell K."/>
            <person name="Kasson M."/>
        </authorList>
    </citation>
    <scope>NUCLEOTIDE SEQUENCE [LARGE SCALE GENOMIC DNA]</scope>
    <source>
        <strain evidence="15 16">NRRL62584</strain>
    </source>
</reference>
<dbReference type="FunFam" id="3.30.390.10:FF:000001">
    <property type="entry name" value="Enolase"/>
    <property type="match status" value="1"/>
</dbReference>
<dbReference type="AlphaFoldDB" id="A0A428QEB3"/>
<dbReference type="GO" id="GO:0000015">
    <property type="term" value="C:phosphopyruvate hydratase complex"/>
    <property type="evidence" value="ECO:0007669"/>
    <property type="project" value="InterPro"/>
</dbReference>
<dbReference type="InterPro" id="IPR036849">
    <property type="entry name" value="Enolase-like_C_sf"/>
</dbReference>
<feature type="domain" description="Enolase C-terminal TIM barrel" evidence="13">
    <location>
        <begin position="143"/>
        <end position="436"/>
    </location>
</feature>
<feature type="binding site" evidence="11">
    <location>
        <position position="159"/>
    </location>
    <ligand>
        <name>substrate</name>
    </ligand>
</feature>
<dbReference type="SUPFAM" id="SSF51604">
    <property type="entry name" value="Enolase C-terminal domain-like"/>
    <property type="match status" value="1"/>
</dbReference>
<comment type="catalytic activity">
    <reaction evidence="9">
        <text>(2R)-2-phosphoglycerate = phosphoenolpyruvate + H2O</text>
        <dbReference type="Rhea" id="RHEA:10164"/>
        <dbReference type="ChEBI" id="CHEBI:15377"/>
        <dbReference type="ChEBI" id="CHEBI:58289"/>
        <dbReference type="ChEBI" id="CHEBI:58702"/>
        <dbReference type="EC" id="4.2.1.11"/>
    </reaction>
</comment>
<feature type="active site" description="Proton acceptor" evidence="10">
    <location>
        <position position="345"/>
    </location>
</feature>
<comment type="caution">
    <text evidence="15">The sequence shown here is derived from an EMBL/GenBank/DDBJ whole genome shotgun (WGS) entry which is preliminary data.</text>
</comment>
<evidence type="ECO:0000313" key="16">
    <source>
        <dbReference type="Proteomes" id="UP000288168"/>
    </source>
</evidence>
<dbReference type="InterPro" id="IPR020810">
    <property type="entry name" value="Enolase_C"/>
</dbReference>
<dbReference type="EC" id="4.2.1.11" evidence="3"/>
<feature type="binding site" evidence="11">
    <location>
        <position position="168"/>
    </location>
    <ligand>
        <name>substrate</name>
    </ligand>
</feature>
<evidence type="ECO:0000256" key="9">
    <source>
        <dbReference type="ARBA" id="ARBA00048333"/>
    </source>
</evidence>
<evidence type="ECO:0000256" key="11">
    <source>
        <dbReference type="PIRSR" id="PIRSR001400-2"/>
    </source>
</evidence>
<dbReference type="InterPro" id="IPR020811">
    <property type="entry name" value="Enolase_N"/>
</dbReference>
<proteinExistence type="inferred from homology"/>
<evidence type="ECO:0000256" key="2">
    <source>
        <dbReference type="ARBA" id="ARBA00009604"/>
    </source>
</evidence>
<accession>A0A428QEB3</accession>
<feature type="binding site" evidence="12">
    <location>
        <position position="320"/>
    </location>
    <ligand>
        <name>Mg(2+)</name>
        <dbReference type="ChEBI" id="CHEBI:18420"/>
    </ligand>
</feature>
<evidence type="ECO:0000256" key="12">
    <source>
        <dbReference type="PIRSR" id="PIRSR001400-3"/>
    </source>
</evidence>
<dbReference type="Gene3D" id="3.20.20.120">
    <property type="entry name" value="Enolase-like C-terminal domain"/>
    <property type="match status" value="1"/>
</dbReference>
<dbReference type="SMART" id="SM01193">
    <property type="entry name" value="Enolase_N"/>
    <property type="match status" value="1"/>
</dbReference>
<protein>
    <recommendedName>
        <fullName evidence="4">Enolase</fullName>
        <ecNumber evidence="3">4.2.1.11</ecNumber>
    </recommendedName>
    <alternativeName>
        <fullName evidence="8">2-phosphoglycerate dehydratase</fullName>
    </alternativeName>
</protein>
<keyword evidence="5 12" id="KW-0460">Magnesium</keyword>
<keyword evidence="16" id="KW-1185">Reference proteome</keyword>
<dbReference type="NCBIfam" id="TIGR01060">
    <property type="entry name" value="eno"/>
    <property type="match status" value="1"/>
</dbReference>
<evidence type="ECO:0000256" key="3">
    <source>
        <dbReference type="ARBA" id="ARBA00012058"/>
    </source>
</evidence>
<gene>
    <name evidence="15" type="ORF">CEP54_005123</name>
</gene>
<dbReference type="PANTHER" id="PTHR11902">
    <property type="entry name" value="ENOLASE"/>
    <property type="match status" value="1"/>
</dbReference>
<feature type="binding site" evidence="11">
    <location>
        <position position="320"/>
    </location>
    <ligand>
        <name>substrate</name>
    </ligand>
</feature>
<dbReference type="InterPro" id="IPR029017">
    <property type="entry name" value="Enolase-like_N"/>
</dbReference>
<feature type="binding site" evidence="11">
    <location>
        <begin position="372"/>
        <end position="375"/>
    </location>
    <ligand>
        <name>substrate</name>
    </ligand>
</feature>
<dbReference type="GO" id="GO:0000287">
    <property type="term" value="F:magnesium ion binding"/>
    <property type="evidence" value="ECO:0007669"/>
    <property type="project" value="InterPro"/>
</dbReference>
<evidence type="ECO:0000256" key="8">
    <source>
        <dbReference type="ARBA" id="ARBA00032132"/>
    </source>
</evidence>
<evidence type="ECO:0000256" key="5">
    <source>
        <dbReference type="ARBA" id="ARBA00022842"/>
    </source>
</evidence>
<evidence type="ECO:0000313" key="15">
    <source>
        <dbReference type="EMBL" id="RSL63581.1"/>
    </source>
</evidence>
<dbReference type="SMART" id="SM01192">
    <property type="entry name" value="Enolase_C"/>
    <property type="match status" value="1"/>
</dbReference>
<dbReference type="STRING" id="1325734.A0A428QEB3"/>
<dbReference type="PROSITE" id="PS00164">
    <property type="entry name" value="ENOLASE"/>
    <property type="match status" value="1"/>
</dbReference>
<dbReference type="Proteomes" id="UP000288168">
    <property type="component" value="Unassembled WGS sequence"/>
</dbReference>
<dbReference type="EMBL" id="NKCI01000038">
    <property type="protein sequence ID" value="RSL63581.1"/>
    <property type="molecule type" value="Genomic_DNA"/>
</dbReference>
<feature type="binding site" evidence="12">
    <location>
        <position position="295"/>
    </location>
    <ligand>
        <name>Mg(2+)</name>
        <dbReference type="ChEBI" id="CHEBI:18420"/>
    </ligand>
</feature>
<keyword evidence="6" id="KW-0324">Glycolysis</keyword>
<dbReference type="SFLD" id="SFLDG00178">
    <property type="entry name" value="enolase"/>
    <property type="match status" value="1"/>
</dbReference>
<feature type="binding site" evidence="11">
    <location>
        <position position="295"/>
    </location>
    <ligand>
        <name>substrate</name>
    </ligand>
</feature>
<dbReference type="SFLD" id="SFLDS00001">
    <property type="entry name" value="Enolase"/>
    <property type="match status" value="1"/>
</dbReference>
<evidence type="ECO:0000256" key="1">
    <source>
        <dbReference type="ARBA" id="ARBA00005031"/>
    </source>
</evidence>
<dbReference type="HAMAP" id="MF_00318">
    <property type="entry name" value="Enolase"/>
    <property type="match status" value="1"/>
</dbReference>
<dbReference type="Pfam" id="PF00113">
    <property type="entry name" value="Enolase_C"/>
    <property type="match status" value="1"/>
</dbReference>
<keyword evidence="12" id="KW-0479">Metal-binding</keyword>
<evidence type="ECO:0000256" key="10">
    <source>
        <dbReference type="PIRSR" id="PIRSR001400-1"/>
    </source>
</evidence>
<dbReference type="PANTHER" id="PTHR11902:SF6">
    <property type="entry name" value="ENOLASE"/>
    <property type="match status" value="1"/>
</dbReference>
<dbReference type="UniPathway" id="UPA00109">
    <property type="reaction ID" value="UER00187"/>
</dbReference>
<dbReference type="SFLD" id="SFLDF00002">
    <property type="entry name" value="enolase"/>
    <property type="match status" value="1"/>
</dbReference>
<evidence type="ECO:0000259" key="13">
    <source>
        <dbReference type="SMART" id="SM01192"/>
    </source>
</evidence>
<feature type="active site" description="Proton donor" evidence="10">
    <location>
        <position position="211"/>
    </location>
</feature>
<evidence type="ECO:0000256" key="6">
    <source>
        <dbReference type="ARBA" id="ARBA00023152"/>
    </source>
</evidence>
<dbReference type="PRINTS" id="PR00148">
    <property type="entry name" value="ENOLASE"/>
</dbReference>
<dbReference type="SUPFAM" id="SSF54826">
    <property type="entry name" value="Enolase N-terminal domain-like"/>
    <property type="match status" value="1"/>
</dbReference>
<dbReference type="OrthoDB" id="1739814at2759"/>
<dbReference type="PIRSF" id="PIRSF001400">
    <property type="entry name" value="Enolase"/>
    <property type="match status" value="1"/>
</dbReference>
<evidence type="ECO:0000256" key="4">
    <source>
        <dbReference type="ARBA" id="ARBA00017068"/>
    </source>
</evidence>
<dbReference type="Pfam" id="PF03952">
    <property type="entry name" value="Enolase_N"/>
    <property type="match status" value="1"/>
</dbReference>
<name>A0A428QEB3_9HYPO</name>
<dbReference type="InterPro" id="IPR020809">
    <property type="entry name" value="Enolase_CS"/>
</dbReference>
<sequence length="445" mass="48120">MIQSIRAAQRLDSRGNPTVQAEVTTAQGSFRALVPSGASTGTHEAIELRDKDGSKYGGKGVTRAVHNVEQVIGPALVSKGFDLKTQLKEIDAFMKQLDGTPNKSRLGANAILGVSMACARAGAASAGVPLYEFLRTESGVDKPYVMPVPFLNVLNGGVHSGNTMAFQEIMIAPTGAESFEEAIRMASEVYHTLKTVITEEFGAPATGVGDEGGFAPPISTLEEALDLLTVAIDKSGFTGRVKPACDPASSEFFDSNTGNYDLAFKNKSVKDVRNSKDMQKLYKDILDKYPMALLEDPFAEDDWQSWTEFNKDCPVELVGDDLLCTNIERVNMAAEKKACNAMLLKVNQIGTVSEAIEAANYATSLGWGVFVSHRSGETTDDFIADLTVGLRTGHLKSGAPARGERVVKYNRLLDIEAELKGKGEKVGYAGENFRLVEEWESTWIK</sequence>
<keyword evidence="7" id="KW-0456">Lyase</keyword>